<protein>
    <submittedName>
        <fullName evidence="5">FecR domain-containing protein</fullName>
    </submittedName>
</protein>
<dbReference type="EMBL" id="JADIMQ010000098">
    <property type="protein sequence ID" value="MBO8448994.1"/>
    <property type="molecule type" value="Genomic_DNA"/>
</dbReference>
<evidence type="ECO:0000259" key="4">
    <source>
        <dbReference type="Pfam" id="PF16344"/>
    </source>
</evidence>
<evidence type="ECO:0000259" key="3">
    <source>
        <dbReference type="Pfam" id="PF04773"/>
    </source>
</evidence>
<gene>
    <name evidence="5" type="ORF">IAC29_06970</name>
</gene>
<dbReference type="Gene3D" id="2.60.120.1440">
    <property type="match status" value="1"/>
</dbReference>
<dbReference type="Pfam" id="PF04773">
    <property type="entry name" value="FecR"/>
    <property type="match status" value="1"/>
</dbReference>
<dbReference type="InterPro" id="IPR032508">
    <property type="entry name" value="FecR_C"/>
</dbReference>
<evidence type="ECO:0000256" key="2">
    <source>
        <dbReference type="SAM" id="Phobius"/>
    </source>
</evidence>
<organism evidence="5 6">
    <name type="scientific">Candidatus Cryptobacteroides merdigallinarum</name>
    <dbReference type="NCBI Taxonomy" id="2840770"/>
    <lineage>
        <taxon>Bacteria</taxon>
        <taxon>Pseudomonadati</taxon>
        <taxon>Bacteroidota</taxon>
        <taxon>Bacteroidia</taxon>
        <taxon>Bacteroidales</taxon>
        <taxon>Candidatus Cryptobacteroides</taxon>
    </lineage>
</organism>
<evidence type="ECO:0000313" key="5">
    <source>
        <dbReference type="EMBL" id="MBO8448994.1"/>
    </source>
</evidence>
<dbReference type="AlphaFoldDB" id="A0A9D9HFQ2"/>
<feature type="region of interest" description="Disordered" evidence="1">
    <location>
        <begin position="1"/>
        <end position="20"/>
    </location>
</feature>
<dbReference type="Gene3D" id="3.55.50.30">
    <property type="match status" value="1"/>
</dbReference>
<keyword evidence="2" id="KW-1133">Transmembrane helix</keyword>
<dbReference type="GO" id="GO:0016989">
    <property type="term" value="F:sigma factor antagonist activity"/>
    <property type="evidence" value="ECO:0007669"/>
    <property type="project" value="TreeGrafter"/>
</dbReference>
<proteinExistence type="predicted"/>
<dbReference type="PANTHER" id="PTHR30273:SF2">
    <property type="entry name" value="PROTEIN FECR"/>
    <property type="match status" value="1"/>
</dbReference>
<reference evidence="5" key="2">
    <citation type="journal article" date="2021" name="PeerJ">
        <title>Extensive microbial diversity within the chicken gut microbiome revealed by metagenomics and culture.</title>
        <authorList>
            <person name="Gilroy R."/>
            <person name="Ravi A."/>
            <person name="Getino M."/>
            <person name="Pursley I."/>
            <person name="Horton D.L."/>
            <person name="Alikhan N.F."/>
            <person name="Baker D."/>
            <person name="Gharbi K."/>
            <person name="Hall N."/>
            <person name="Watson M."/>
            <person name="Adriaenssens E.M."/>
            <person name="Foster-Nyarko E."/>
            <person name="Jarju S."/>
            <person name="Secka A."/>
            <person name="Antonio M."/>
            <person name="Oren A."/>
            <person name="Chaudhuri R.R."/>
            <person name="La Ragione R."/>
            <person name="Hildebrand F."/>
            <person name="Pallen M.J."/>
        </authorList>
    </citation>
    <scope>NUCLEOTIDE SEQUENCE</scope>
    <source>
        <strain evidence="5">20514</strain>
    </source>
</reference>
<dbReference type="Pfam" id="PF16344">
    <property type="entry name" value="FecR_C"/>
    <property type="match status" value="1"/>
</dbReference>
<accession>A0A9D9HFQ2</accession>
<feature type="domain" description="Protein FecR C-terminal" evidence="4">
    <location>
        <begin position="264"/>
        <end position="331"/>
    </location>
</feature>
<name>A0A9D9HFQ2_9BACT</name>
<comment type="caution">
    <text evidence="5">The sequence shown here is derived from an EMBL/GenBank/DDBJ whole genome shotgun (WGS) entry which is preliminary data.</text>
</comment>
<evidence type="ECO:0000256" key="1">
    <source>
        <dbReference type="SAM" id="MobiDB-lite"/>
    </source>
</evidence>
<dbReference type="PANTHER" id="PTHR30273">
    <property type="entry name" value="PERIPLASMIC SIGNAL SENSOR AND SIGMA FACTOR ACTIVATOR FECR-RELATED"/>
    <property type="match status" value="1"/>
</dbReference>
<keyword evidence="2" id="KW-0812">Transmembrane</keyword>
<dbReference type="InterPro" id="IPR012373">
    <property type="entry name" value="Ferrdict_sens_TM"/>
</dbReference>
<reference evidence="5" key="1">
    <citation type="submission" date="2020-10" db="EMBL/GenBank/DDBJ databases">
        <authorList>
            <person name="Gilroy R."/>
        </authorList>
    </citation>
    <scope>NUCLEOTIDE SEQUENCE</scope>
    <source>
        <strain evidence="5">20514</strain>
    </source>
</reference>
<keyword evidence="2" id="KW-0472">Membrane</keyword>
<dbReference type="FunFam" id="2.60.120.1440:FF:000001">
    <property type="entry name" value="Putative anti-sigma factor"/>
    <property type="match status" value="1"/>
</dbReference>
<dbReference type="InterPro" id="IPR006860">
    <property type="entry name" value="FecR"/>
</dbReference>
<sequence length="332" mass="36378">MSDRPNNMELQPPLPSPAGEQDRLLDLWRQSGDAGMDMETVMEEYRILADRLGIVGTEEGAAGPCSGNAGNGGRGGRRKVLAGLFRYAAILALPLCIAGAGIAMLLQSREKAEALAETGFIQEATGYGEKKDFYLPDSTRVWLNSGSVLIYPEKFIGNRRNVFLSGEGYFQVTEDRRRPFSVRTDNISVKVHGTAFNLSSYADDSVVKTTLESGSVEIAVPGKEKTFTLVPDEQLTYNTGSDEVKIEKVSSSDFSTWRDGGITIDDRSLEETALMLEKMFNVRIIVATERFAGARLNIRFRSGETIGNVLHIIQGILPGMRIDTSGNVIIIR</sequence>
<evidence type="ECO:0000313" key="6">
    <source>
        <dbReference type="Proteomes" id="UP000810252"/>
    </source>
</evidence>
<feature type="transmembrane region" description="Helical" evidence="2">
    <location>
        <begin position="84"/>
        <end position="106"/>
    </location>
</feature>
<dbReference type="Proteomes" id="UP000810252">
    <property type="component" value="Unassembled WGS sequence"/>
</dbReference>
<feature type="domain" description="FecR protein" evidence="3">
    <location>
        <begin position="124"/>
        <end position="217"/>
    </location>
</feature>